<dbReference type="EC" id="2.7.13.3" evidence="2"/>
<feature type="coiled-coil region" evidence="10">
    <location>
        <begin position="1681"/>
        <end position="1708"/>
    </location>
</feature>
<dbReference type="SUPFAM" id="SSF55781">
    <property type="entry name" value="GAF domain-like"/>
    <property type="match status" value="1"/>
</dbReference>
<dbReference type="InterPro" id="IPR000719">
    <property type="entry name" value="Prot_kinase_dom"/>
</dbReference>
<dbReference type="InterPro" id="IPR011009">
    <property type="entry name" value="Kinase-like_dom_sf"/>
</dbReference>
<dbReference type="SMART" id="SM00448">
    <property type="entry name" value="REC"/>
    <property type="match status" value="1"/>
</dbReference>
<dbReference type="GO" id="GO:0005524">
    <property type="term" value="F:ATP binding"/>
    <property type="evidence" value="ECO:0007669"/>
    <property type="project" value="UniProtKB-KW"/>
</dbReference>
<dbReference type="Pfam" id="PF00072">
    <property type="entry name" value="Response_reg"/>
    <property type="match status" value="1"/>
</dbReference>
<dbReference type="OrthoDB" id="60033at2759"/>
<dbReference type="SUPFAM" id="SSF56112">
    <property type="entry name" value="Protein kinase-like (PK-like)"/>
    <property type="match status" value="1"/>
</dbReference>
<keyword evidence="8" id="KW-0902">Two-component regulatory system</keyword>
<evidence type="ECO:0000256" key="1">
    <source>
        <dbReference type="ARBA" id="ARBA00000085"/>
    </source>
</evidence>
<feature type="domain" description="Protein kinase" evidence="12">
    <location>
        <begin position="1"/>
        <end position="325"/>
    </location>
</feature>
<evidence type="ECO:0000259" key="13">
    <source>
        <dbReference type="PROSITE" id="PS50109"/>
    </source>
</evidence>
<keyword evidence="16" id="KW-1185">Reference proteome</keyword>
<feature type="domain" description="Histidine kinase" evidence="13">
    <location>
        <begin position="1714"/>
        <end position="1941"/>
    </location>
</feature>
<dbReference type="SMART" id="SM00388">
    <property type="entry name" value="HisKA"/>
    <property type="match status" value="1"/>
</dbReference>
<keyword evidence="5" id="KW-0547">Nucleotide-binding</keyword>
<organism evidence="15 16">
    <name type="scientific">Parasitella parasitica</name>
    <dbReference type="NCBI Taxonomy" id="35722"/>
    <lineage>
        <taxon>Eukaryota</taxon>
        <taxon>Fungi</taxon>
        <taxon>Fungi incertae sedis</taxon>
        <taxon>Mucoromycota</taxon>
        <taxon>Mucoromycotina</taxon>
        <taxon>Mucoromycetes</taxon>
        <taxon>Mucorales</taxon>
        <taxon>Mucorineae</taxon>
        <taxon>Mucoraceae</taxon>
        <taxon>Parasitella</taxon>
    </lineage>
</organism>
<dbReference type="Pfam" id="PF00512">
    <property type="entry name" value="HisKA"/>
    <property type="match status" value="1"/>
</dbReference>
<evidence type="ECO:0000256" key="11">
    <source>
        <dbReference type="SAM" id="MobiDB-lite"/>
    </source>
</evidence>
<evidence type="ECO:0000256" key="9">
    <source>
        <dbReference type="PROSITE-ProRule" id="PRU00169"/>
    </source>
</evidence>
<sequence>MKNLINSADLETAFQVTGYHFDKPVLLEGVDNVAIAHGIRNRDRLPVVAKLSHQPLRLEREYHIVQRLYRQPSAKDLLCKPLDRITLSDDSLIAFIYEDFRDNLLEKYQPGSTSEFLQQSLIALNDKHPSDFMSMHQFLEFAIQCCNCLEMIHKHQIVHGEIKLNAFLWPKGHSVKIWNFGSGSRSLEQSLTSEGWRKTVQRNGANNFLQMLMYMSPEQTGRTTFQPDHRTDLYSLGITFFVALTQSMPFAHSSPMEIVHNVLNKKLPSVHEVRPETPVVVSMIIEKLTNKSPDERYTSAHGLREDLKECQKQLQHGTGMLKPFLLGKFDIASIFTLPNNGCFGRAKELSLISAIIRRTAYMCGFNIRRRRSNSDMAATAAAALFTPLKLTTEEQSPTYKRVHNRNEALDGKSSSKVHHNRKRPTEIIAIYGNTGVGKSTLVRNVQQFAREYGYIAIAKFDTRQPTPYGCILRCLSIFLKNILTEPASEIERFGRMLKEQLGAETMAQLPTLLVDNVPELASFLDQPLLQSAPVANSNQSSGCECDMEGGEIKLRFHSAFIEIFQAMVNFKFVTLFLEDLHQADEASIELLDSLISAKLNFLVILTYRKNEVSSLITKLLRNEDSIVSYIKIENLDQTALMELVRTTMHRLEEIDLALLTPLVEFIYKRTHGNPFYACQLLMTLEKKNIIYFTWEKTRWEYNLQEIDKALLLYMKEDNNGDMDIAFLVQRLEELPRDGRRFLKWASFVGNSFSYETVRNLMMENQDMDDTNNGQDDSDSSDQDQDSSSVSKAIAGRRKFDAINGLQSALQQGFIQAFSNDEFKFTHDRYSQAAMMLASPATQDAFHLKIASHFMTKDSVDKFWVADHVKAALHLIKNKPSKSSYRKVLLQAGDKAFDSGAHKLAFSYYSAAQELLTTSEDPWKDGRDAAYAETLHLYTRLAEISWFMDYDLTRGYLTAILDHAQSAIDRAAAYRVQHRYRWSRAGSQESAPILLECLRELGVDDIQMDTMSEEDQEKLYTATRNEVLKVGMSNLLNLPVCESRLIRTRFSIMEELCLWAYWTNDMRAMLAVGSRFVLKTLRNGTTPTTGVGFVFFGIAVMQLFKAYEFGEQIGAIGVALCNSYGGNSESGRARYLYAAFLSSWKHPYRKSISMARLAMKQGLLGGDRIYATFAHSYVVIGSLLTGENMADVLRDAKTCVEEANSLGETVGTSILATAIVRVILAVQGKTQLSPESIFNGKDFSEARFVQQAMQEHPDSDIQLYYYYAMKSIILGFFEFDAASIQLSSQHTHMSDALPSARHTHLMFFFRCVSFIRLMKSGEISLVNMSEMEKSRARLANWAWHSHPTNLGMFVTCIDAELAGLHNEPLKAQKLYDQAIRQAREGNWPLETAVIHELAGAFYHQNDLTTVACALLKDALRSYRHMGLFGKANHLELKYRSLLLQESSSSSSEQATKDASVQTETFQTIVKRESISDLTVPEPYSADTFNSQANSVNNTSPEETLLTLDVVDLASILKSSQVISSEMNFELLMKQMLGIILENSGAESGVIIVKENTSFLIVGCGSQTHGCEIFTKPKPLSEEADSIITRVSHYAIHAQESLFIVDVQQDSRFSDCTTQAKSCICTPIIHKTAIVGCIYIEGAVGSLTCRHEVVLRLLSQQIGISVTNALLFKSIQKVTYANVKMIENQKAALEEARKSKEAALHAMRLKADFLANMSHELRTPFSGFYGMISLLSETSLDAEQQDIVHTAKESCEMLLKIIDDLLNFSKLEAGKVALDLGPLVVEEVIADTIEILSSLSARKGLELAYYVDPEVPDTIITDSSRLRQILTNLLGNAIKFTHQGGVVIKCHVVQDDVEFADSDEFVRLKFEVIDTGIGIRPEQQRQLFEPFSQVDGSTTRMYGGTGLGLSICLQLVRLMLGQVGVESEPEEGSNFWFTIVANKVPKRIEDANSVSKIAALQVSLRGQAILLASYSDLNAKMVRSLLADFTIQRTADMHQAVPRALQEHHPILILDIPAKPSNFIAHQIQSVDDDPECELHIILLYTPSTEGHKLAAEATNSASDRRGRLVKMAKPVRRAKLLSVLEQVLDQQRVAPMPQLPTPLGNRMQDYFEKEELSWYAQKPVLIAEDNMVAQKLLRKQLEKMGFLVESANNGEEAVSLWRERPPNYFCLGFFDHHMPKVSKCDGVEATKRIRAFESGTNSRLPIVALTADIQSSAKEICFNAGMDGYLTKPLIPKELATTLRSLNLVVQKHYDTPSSSTPSSPLYSV</sequence>
<feature type="domain" description="Response regulatory" evidence="14">
    <location>
        <begin position="2122"/>
        <end position="2246"/>
    </location>
</feature>
<feature type="region of interest" description="Disordered" evidence="11">
    <location>
        <begin position="765"/>
        <end position="789"/>
    </location>
</feature>
<dbReference type="InterPro" id="IPR027417">
    <property type="entry name" value="P-loop_NTPase"/>
</dbReference>
<evidence type="ECO:0000256" key="10">
    <source>
        <dbReference type="SAM" id="Coils"/>
    </source>
</evidence>
<dbReference type="SMART" id="SM00220">
    <property type="entry name" value="S_TKc"/>
    <property type="match status" value="1"/>
</dbReference>
<dbReference type="SUPFAM" id="SSF52540">
    <property type="entry name" value="P-loop containing nucleoside triphosphate hydrolases"/>
    <property type="match status" value="1"/>
</dbReference>
<dbReference type="Gene3D" id="3.30.450.40">
    <property type="match status" value="1"/>
</dbReference>
<dbReference type="InterPro" id="IPR011006">
    <property type="entry name" value="CheY-like_superfamily"/>
</dbReference>
<feature type="compositionally biased region" description="Acidic residues" evidence="11">
    <location>
        <begin position="765"/>
        <end position="784"/>
    </location>
</feature>
<dbReference type="Pfam" id="PF02518">
    <property type="entry name" value="HATPase_c"/>
    <property type="match status" value="1"/>
</dbReference>
<dbReference type="Pfam" id="PF01590">
    <property type="entry name" value="GAF"/>
    <property type="match status" value="1"/>
</dbReference>
<evidence type="ECO:0000256" key="2">
    <source>
        <dbReference type="ARBA" id="ARBA00012438"/>
    </source>
</evidence>
<dbReference type="PRINTS" id="PR00344">
    <property type="entry name" value="BCTRLSENSOR"/>
</dbReference>
<dbReference type="SMART" id="SM00387">
    <property type="entry name" value="HATPase_c"/>
    <property type="match status" value="1"/>
</dbReference>
<keyword evidence="4" id="KW-0808">Transferase</keyword>
<evidence type="ECO:0000313" key="16">
    <source>
        <dbReference type="Proteomes" id="UP000054107"/>
    </source>
</evidence>
<accession>A0A0B7N5S8</accession>
<reference evidence="15 16" key="1">
    <citation type="submission" date="2014-09" db="EMBL/GenBank/DDBJ databases">
        <authorList>
            <person name="Ellenberger Sabrina"/>
        </authorList>
    </citation>
    <scope>NUCLEOTIDE SEQUENCE [LARGE SCALE GENOMIC DNA]</scope>
    <source>
        <strain evidence="15 16">CBS 412.66</strain>
    </source>
</reference>
<dbReference type="InterPro" id="IPR005467">
    <property type="entry name" value="His_kinase_dom"/>
</dbReference>
<gene>
    <name evidence="15" type="primary">PARPA_04618.1 scaffold 14707</name>
</gene>
<name>A0A0B7N5S8_9FUNG</name>
<evidence type="ECO:0000256" key="8">
    <source>
        <dbReference type="ARBA" id="ARBA00023012"/>
    </source>
</evidence>
<dbReference type="Gene3D" id="1.10.510.10">
    <property type="entry name" value="Transferase(Phosphotransferase) domain 1"/>
    <property type="match status" value="1"/>
</dbReference>
<dbReference type="Pfam" id="PF13191">
    <property type="entry name" value="AAA_16"/>
    <property type="match status" value="1"/>
</dbReference>
<dbReference type="CDD" id="cd16922">
    <property type="entry name" value="HATPase_EvgS-ArcB-TorS-like"/>
    <property type="match status" value="1"/>
</dbReference>
<comment type="catalytic activity">
    <reaction evidence="1">
        <text>ATP + protein L-histidine = ADP + protein N-phospho-L-histidine.</text>
        <dbReference type="EC" id="2.7.13.3"/>
    </reaction>
</comment>
<dbReference type="EMBL" id="LN725407">
    <property type="protein sequence ID" value="CEP10830.1"/>
    <property type="molecule type" value="Genomic_DNA"/>
</dbReference>
<evidence type="ECO:0000256" key="3">
    <source>
        <dbReference type="ARBA" id="ARBA00022553"/>
    </source>
</evidence>
<keyword evidence="10" id="KW-0175">Coiled coil</keyword>
<evidence type="ECO:0000256" key="7">
    <source>
        <dbReference type="ARBA" id="ARBA00022840"/>
    </source>
</evidence>
<dbReference type="InterPro" id="IPR004358">
    <property type="entry name" value="Sig_transdc_His_kin-like_C"/>
</dbReference>
<evidence type="ECO:0000259" key="12">
    <source>
        <dbReference type="PROSITE" id="PS50011"/>
    </source>
</evidence>
<dbReference type="CDD" id="cd17546">
    <property type="entry name" value="REC_hyHK_CKI1_RcsC-like"/>
    <property type="match status" value="1"/>
</dbReference>
<dbReference type="InterPro" id="IPR036097">
    <property type="entry name" value="HisK_dim/P_sf"/>
</dbReference>
<dbReference type="InterPro" id="IPR003018">
    <property type="entry name" value="GAF"/>
</dbReference>
<keyword evidence="7" id="KW-0067">ATP-binding</keyword>
<dbReference type="PROSITE" id="PS50109">
    <property type="entry name" value="HIS_KIN"/>
    <property type="match status" value="1"/>
</dbReference>
<dbReference type="SUPFAM" id="SSF55874">
    <property type="entry name" value="ATPase domain of HSP90 chaperone/DNA topoisomerase II/histidine kinase"/>
    <property type="match status" value="1"/>
</dbReference>
<dbReference type="InterPro" id="IPR001789">
    <property type="entry name" value="Sig_transdc_resp-reg_receiver"/>
</dbReference>
<dbReference type="InterPro" id="IPR041664">
    <property type="entry name" value="AAA_16"/>
</dbReference>
<dbReference type="CDD" id="cd00082">
    <property type="entry name" value="HisKA"/>
    <property type="match status" value="1"/>
</dbReference>
<dbReference type="Gene3D" id="3.40.50.2300">
    <property type="match status" value="1"/>
</dbReference>
<dbReference type="InterPro" id="IPR003594">
    <property type="entry name" value="HATPase_dom"/>
</dbReference>
<dbReference type="PANTHER" id="PTHR45339">
    <property type="entry name" value="HYBRID SIGNAL TRANSDUCTION HISTIDINE KINASE J"/>
    <property type="match status" value="1"/>
</dbReference>
<evidence type="ECO:0000259" key="14">
    <source>
        <dbReference type="PROSITE" id="PS50110"/>
    </source>
</evidence>
<dbReference type="FunFam" id="3.30.565.10:FF:000010">
    <property type="entry name" value="Sensor histidine kinase RcsC"/>
    <property type="match status" value="1"/>
</dbReference>
<dbReference type="SUPFAM" id="SSF47384">
    <property type="entry name" value="Homodimeric domain of signal transducing histidine kinase"/>
    <property type="match status" value="1"/>
</dbReference>
<dbReference type="Gene3D" id="3.30.565.10">
    <property type="entry name" value="Histidine kinase-like ATPase, C-terminal domain"/>
    <property type="match status" value="1"/>
</dbReference>
<dbReference type="STRING" id="35722.A0A0B7N5S8"/>
<evidence type="ECO:0000256" key="5">
    <source>
        <dbReference type="ARBA" id="ARBA00022741"/>
    </source>
</evidence>
<dbReference type="PROSITE" id="PS50011">
    <property type="entry name" value="PROTEIN_KINASE_DOM"/>
    <property type="match status" value="1"/>
</dbReference>
<keyword evidence="3 9" id="KW-0597">Phosphoprotein</keyword>
<evidence type="ECO:0000256" key="4">
    <source>
        <dbReference type="ARBA" id="ARBA00022679"/>
    </source>
</evidence>
<dbReference type="Gene3D" id="1.10.287.130">
    <property type="match status" value="1"/>
</dbReference>
<dbReference type="GO" id="GO:0000155">
    <property type="term" value="F:phosphorelay sensor kinase activity"/>
    <property type="evidence" value="ECO:0007669"/>
    <property type="project" value="InterPro"/>
</dbReference>
<dbReference type="Pfam" id="PF00069">
    <property type="entry name" value="Pkinase"/>
    <property type="match status" value="1"/>
</dbReference>
<dbReference type="InterPro" id="IPR036890">
    <property type="entry name" value="HATPase_C_sf"/>
</dbReference>
<dbReference type="PANTHER" id="PTHR45339:SF5">
    <property type="entry name" value="HISTIDINE KINASE"/>
    <property type="match status" value="1"/>
</dbReference>
<dbReference type="Proteomes" id="UP000054107">
    <property type="component" value="Unassembled WGS sequence"/>
</dbReference>
<dbReference type="PROSITE" id="PS50110">
    <property type="entry name" value="RESPONSE_REGULATORY"/>
    <property type="match status" value="1"/>
</dbReference>
<proteinExistence type="predicted"/>
<dbReference type="InterPro" id="IPR029016">
    <property type="entry name" value="GAF-like_dom_sf"/>
</dbReference>
<evidence type="ECO:0000313" key="15">
    <source>
        <dbReference type="EMBL" id="CEP10830.1"/>
    </source>
</evidence>
<feature type="modified residue" description="4-aspartylphosphate" evidence="9">
    <location>
        <position position="2174"/>
    </location>
</feature>
<dbReference type="FunFam" id="1.10.287.130:FF:000002">
    <property type="entry name" value="Two-component osmosensing histidine kinase"/>
    <property type="match status" value="1"/>
</dbReference>
<protein>
    <recommendedName>
        <fullName evidence="2">histidine kinase</fullName>
        <ecNumber evidence="2">2.7.13.3</ecNumber>
    </recommendedName>
</protein>
<dbReference type="SUPFAM" id="SSF52172">
    <property type="entry name" value="CheY-like"/>
    <property type="match status" value="1"/>
</dbReference>
<dbReference type="InterPro" id="IPR003661">
    <property type="entry name" value="HisK_dim/P_dom"/>
</dbReference>
<keyword evidence="6" id="KW-0418">Kinase</keyword>
<evidence type="ECO:0000256" key="6">
    <source>
        <dbReference type="ARBA" id="ARBA00022777"/>
    </source>
</evidence>